<feature type="region of interest" description="Disordered" evidence="1">
    <location>
        <begin position="1"/>
        <end position="156"/>
    </location>
</feature>
<dbReference type="Proteomes" id="UP000091967">
    <property type="component" value="Unassembled WGS sequence"/>
</dbReference>
<feature type="compositionally biased region" description="Low complexity" evidence="1">
    <location>
        <begin position="649"/>
        <end position="665"/>
    </location>
</feature>
<gene>
    <name evidence="2" type="ORF">FPOA_13268</name>
</gene>
<feature type="compositionally biased region" description="Basic and acidic residues" evidence="1">
    <location>
        <begin position="96"/>
        <end position="112"/>
    </location>
</feature>
<dbReference type="EMBL" id="LYXU01000117">
    <property type="protein sequence ID" value="OBS15992.1"/>
    <property type="molecule type" value="Genomic_DNA"/>
</dbReference>
<reference evidence="2 3" key="1">
    <citation type="submission" date="2016-06" db="EMBL/GenBank/DDBJ databases">
        <title>Living apart together: crosstalk between the core and supernumerary genomes in a fungal plant pathogen.</title>
        <authorList>
            <person name="Vanheule A."/>
            <person name="Audenaert K."/>
            <person name="Warris S."/>
            <person name="Van De Geest H."/>
            <person name="Schijlen E."/>
            <person name="Hofte M."/>
            <person name="De Saeger S."/>
            <person name="Haesaert G."/>
            <person name="Waalwijk C."/>
            <person name="Van Der Lee T."/>
        </authorList>
    </citation>
    <scope>NUCLEOTIDE SEQUENCE [LARGE SCALE GENOMIC DNA]</scope>
    <source>
        <strain evidence="2 3">2516</strain>
    </source>
</reference>
<feature type="region of interest" description="Disordered" evidence="1">
    <location>
        <begin position="648"/>
        <end position="673"/>
    </location>
</feature>
<sequence>MKEQTSSMTSTVRKRKMGTASATAADSAKRVRLPDYAGDSPSTSGPRLGRLGLPARHTLDNSPSHDKGLQEFSGMGLFTADDDPDASGARSSQPLPRKELSSRQNPDADAHRSLPSSSLIPDSTFHTIPSTDTAGLSTRNTLSSSEAPAEQYHDHLPDTLSKYERKLKKFVGQWHASLVKKGIPEHLVHELAKQCIQTNDEEDDSETDSQRDASRMKKPLVSPTPGLLSRRGTQLVQASTQVSNNHQDNKEDGGIPSRSSANRALTQTPRTGGDEPIVVRLGAGGRTQKQGLSGDKKPATLVEALRAKSRHKKHGEEGDDAFDSLAVARRLQRRDFGGKLSSHDICVIGMAVLHEVFGGKGQKRLADTLTHLYGHHPRQHLADLSRNAGRVADEIRKSGPEMLSSFTLRWAQAVQHDSPNMSTVDDIRLADMKVSLVREWDYWSSQAAIGSEREIEDFLAKNGLGANTGALSIRIAKYLSRQLGLPDGILAKKIYAWRPLTVMADVFGDGIYVFVSRSLFTCYNKLHPTHGIKKEDKFRAMALAVADELPDLLEICKASYTHIVQPVLKSRIPGDNNIQDLSRDLRVPGVQMATYGHLYSLRKTSIPQLLGIHMSLSGFVEELGNVAGGDIDAEITLVRQQSLQQYYKEGNNSDSDSNNNRSGSGEEYEDYNE</sequence>
<feature type="compositionally biased region" description="Polar residues" evidence="1">
    <location>
        <begin position="257"/>
        <end position="270"/>
    </location>
</feature>
<evidence type="ECO:0000313" key="2">
    <source>
        <dbReference type="EMBL" id="OBS15992.1"/>
    </source>
</evidence>
<evidence type="ECO:0000256" key="1">
    <source>
        <dbReference type="SAM" id="MobiDB-lite"/>
    </source>
</evidence>
<feature type="region of interest" description="Disordered" evidence="1">
    <location>
        <begin position="197"/>
        <end position="278"/>
    </location>
</feature>
<organism evidence="2 3">
    <name type="scientific">Fusarium poae</name>
    <dbReference type="NCBI Taxonomy" id="36050"/>
    <lineage>
        <taxon>Eukaryota</taxon>
        <taxon>Fungi</taxon>
        <taxon>Dikarya</taxon>
        <taxon>Ascomycota</taxon>
        <taxon>Pezizomycotina</taxon>
        <taxon>Sordariomycetes</taxon>
        <taxon>Hypocreomycetidae</taxon>
        <taxon>Hypocreales</taxon>
        <taxon>Nectriaceae</taxon>
        <taxon>Fusarium</taxon>
    </lineage>
</organism>
<dbReference type="AlphaFoldDB" id="A0A1B8A695"/>
<comment type="caution">
    <text evidence="2">The sequence shown here is derived from an EMBL/GenBank/DDBJ whole genome shotgun (WGS) entry which is preliminary data.</text>
</comment>
<accession>A0A1B8A695</accession>
<evidence type="ECO:0000313" key="3">
    <source>
        <dbReference type="Proteomes" id="UP000091967"/>
    </source>
</evidence>
<feature type="compositionally biased region" description="Polar residues" evidence="1">
    <location>
        <begin position="1"/>
        <end position="11"/>
    </location>
</feature>
<name>A0A1B8A695_FUSPO</name>
<protein>
    <submittedName>
        <fullName evidence="2">Uncharacterized protein</fullName>
    </submittedName>
</protein>
<feature type="compositionally biased region" description="Polar residues" evidence="1">
    <location>
        <begin position="231"/>
        <end position="246"/>
    </location>
</feature>
<proteinExistence type="predicted"/>
<dbReference type="OMA" id="WDRWSSA"/>
<feature type="compositionally biased region" description="Polar residues" evidence="1">
    <location>
        <begin position="114"/>
        <end position="146"/>
    </location>
</feature>
<feature type="compositionally biased region" description="Basic and acidic residues" evidence="1">
    <location>
        <begin position="57"/>
        <end position="69"/>
    </location>
</feature>
<keyword evidence="3" id="KW-1185">Reference proteome</keyword>